<sequence length="121" mass="13975">MLNARAAPWYSMCSPWERCSARSWAHGWRVQQWWREPLLPPRQRQGCLTDSLGWGSTGSRPKQSVGHPLRAPGLREGASWAEGPPKCTNFVHWVSSVCVCISSESIYMCVYIYIYIYIYIY</sequence>
<feature type="transmembrane region" description="Helical" evidence="1">
    <location>
        <begin position="90"/>
        <end position="120"/>
    </location>
</feature>
<comment type="caution">
    <text evidence="2">The sequence shown here is derived from an EMBL/GenBank/DDBJ whole genome shotgun (WGS) entry which is preliminary data.</text>
</comment>
<keyword evidence="1" id="KW-0472">Membrane</keyword>
<organism evidence="2 3">
    <name type="scientific">Myotis myotis</name>
    <name type="common">Greater mouse-eared bat</name>
    <name type="synonym">Vespertilio myotis</name>
    <dbReference type="NCBI Taxonomy" id="51298"/>
    <lineage>
        <taxon>Eukaryota</taxon>
        <taxon>Metazoa</taxon>
        <taxon>Chordata</taxon>
        <taxon>Craniata</taxon>
        <taxon>Vertebrata</taxon>
        <taxon>Euteleostomi</taxon>
        <taxon>Mammalia</taxon>
        <taxon>Eutheria</taxon>
        <taxon>Laurasiatheria</taxon>
        <taxon>Chiroptera</taxon>
        <taxon>Yangochiroptera</taxon>
        <taxon>Vespertilionidae</taxon>
        <taxon>Myotis</taxon>
    </lineage>
</organism>
<keyword evidence="1" id="KW-0812">Transmembrane</keyword>
<dbReference type="AlphaFoldDB" id="A0A7J8ALK5"/>
<dbReference type="EMBL" id="JABWUV010000001">
    <property type="protein sequence ID" value="KAF6387457.1"/>
    <property type="molecule type" value="Genomic_DNA"/>
</dbReference>
<gene>
    <name evidence="2" type="ORF">mMyoMyo1_007953</name>
</gene>
<keyword evidence="3" id="KW-1185">Reference proteome</keyword>
<protein>
    <submittedName>
        <fullName evidence="2">Uncharacterized protein</fullName>
    </submittedName>
</protein>
<reference evidence="2 3" key="1">
    <citation type="journal article" date="2020" name="Nature">
        <title>Six reference-quality genomes reveal evolution of bat adaptations.</title>
        <authorList>
            <person name="Jebb D."/>
            <person name="Huang Z."/>
            <person name="Pippel M."/>
            <person name="Hughes G.M."/>
            <person name="Lavrichenko K."/>
            <person name="Devanna P."/>
            <person name="Winkler S."/>
            <person name="Jermiin L.S."/>
            <person name="Skirmuntt E.C."/>
            <person name="Katzourakis A."/>
            <person name="Burkitt-Gray L."/>
            <person name="Ray D.A."/>
            <person name="Sullivan K.A.M."/>
            <person name="Roscito J.G."/>
            <person name="Kirilenko B.M."/>
            <person name="Davalos L.M."/>
            <person name="Corthals A.P."/>
            <person name="Power M.L."/>
            <person name="Jones G."/>
            <person name="Ransome R.D."/>
            <person name="Dechmann D.K.N."/>
            <person name="Locatelli A.G."/>
            <person name="Puechmaille S.J."/>
            <person name="Fedrigo O."/>
            <person name="Jarvis E.D."/>
            <person name="Hiller M."/>
            <person name="Vernes S.C."/>
            <person name="Myers E.W."/>
            <person name="Teeling E.C."/>
        </authorList>
    </citation>
    <scope>NUCLEOTIDE SEQUENCE [LARGE SCALE GENOMIC DNA]</scope>
    <source>
        <strain evidence="2">MMyoMyo1</strain>
        <tissue evidence="2">Flight muscle</tissue>
    </source>
</reference>
<evidence type="ECO:0000256" key="1">
    <source>
        <dbReference type="SAM" id="Phobius"/>
    </source>
</evidence>
<proteinExistence type="predicted"/>
<keyword evidence="1" id="KW-1133">Transmembrane helix</keyword>
<evidence type="ECO:0000313" key="2">
    <source>
        <dbReference type="EMBL" id="KAF6387457.1"/>
    </source>
</evidence>
<evidence type="ECO:0000313" key="3">
    <source>
        <dbReference type="Proteomes" id="UP000527355"/>
    </source>
</evidence>
<accession>A0A7J8ALK5</accession>
<dbReference type="Proteomes" id="UP000527355">
    <property type="component" value="Unassembled WGS sequence"/>
</dbReference>
<name>A0A7J8ALK5_MYOMY</name>